<dbReference type="AlphaFoldDB" id="A0AAN1JML9"/>
<evidence type="ECO:0000313" key="2">
    <source>
        <dbReference type="Proteomes" id="UP000236649"/>
    </source>
</evidence>
<accession>A0AAN1JML9</accession>
<name>A0AAN1JML9_9BURK</name>
<gene>
    <name evidence="1" type="ORF">C2L64_51275</name>
</gene>
<dbReference type="Proteomes" id="UP000236649">
    <property type="component" value="Chromosome 5"/>
</dbReference>
<sequence length="77" mass="8896">MFGNDDQLMKRVVWKLAYRLHFRYRLRRCIGLSRDCPYNVLRAGLRKGALRTSTDAGVQELRTTKIPLQDGSGRDAN</sequence>
<dbReference type="EMBL" id="CP026109">
    <property type="protein sequence ID" value="AUT76545.1"/>
    <property type="molecule type" value="Genomic_DNA"/>
</dbReference>
<reference evidence="1 2" key="1">
    <citation type="submission" date="2018-01" db="EMBL/GenBank/DDBJ databases">
        <title>Species boundaries and ecological features among Paraburkholderia terrae DSMZ17804T, P. hospita DSMZ17164T and P. caribensis DSMZ13236T.</title>
        <authorList>
            <person name="Pratama A.A."/>
        </authorList>
    </citation>
    <scope>NUCLEOTIDE SEQUENCE [LARGE SCALE GENOMIC DNA]</scope>
    <source>
        <strain evidence="1 2">DSM 17164</strain>
    </source>
</reference>
<dbReference type="KEGG" id="phs:C2L64_51275"/>
<organism evidence="1 2">
    <name type="scientific">Paraburkholderia hospita</name>
    <dbReference type="NCBI Taxonomy" id="169430"/>
    <lineage>
        <taxon>Bacteria</taxon>
        <taxon>Pseudomonadati</taxon>
        <taxon>Pseudomonadota</taxon>
        <taxon>Betaproteobacteria</taxon>
        <taxon>Burkholderiales</taxon>
        <taxon>Burkholderiaceae</taxon>
        <taxon>Paraburkholderia</taxon>
    </lineage>
</organism>
<evidence type="ECO:0000313" key="1">
    <source>
        <dbReference type="EMBL" id="AUT76545.1"/>
    </source>
</evidence>
<protein>
    <submittedName>
        <fullName evidence="1">Uncharacterized protein</fullName>
    </submittedName>
</protein>
<proteinExistence type="predicted"/>